<dbReference type="Gene3D" id="3.40.50.1820">
    <property type="entry name" value="alpha/beta hydrolase"/>
    <property type="match status" value="1"/>
</dbReference>
<reference evidence="2 3" key="1">
    <citation type="submission" date="2018-11" db="EMBL/GenBank/DDBJ databases">
        <title>Trebonia kvetii gen.nov., sp.nov., a novel acidophilic actinobacterium, and proposal of the new actinobacterial family Treboniaceae fam. nov.</title>
        <authorList>
            <person name="Rapoport D."/>
            <person name="Sagova-Mareckova M."/>
            <person name="Sedlacek I."/>
            <person name="Provaznik J."/>
            <person name="Kralova S."/>
            <person name="Pavlinic D."/>
            <person name="Benes V."/>
            <person name="Kopecky J."/>
        </authorList>
    </citation>
    <scope>NUCLEOTIDE SEQUENCE [LARGE SCALE GENOMIC DNA]</scope>
    <source>
        <strain evidence="2 3">15Tr583</strain>
    </source>
</reference>
<dbReference type="InterPro" id="IPR000073">
    <property type="entry name" value="AB_hydrolase_1"/>
</dbReference>
<keyword evidence="2" id="KW-0378">Hydrolase</keyword>
<dbReference type="RefSeq" id="WP_145857886.1">
    <property type="nucleotide sequence ID" value="NZ_RPFW01000005.1"/>
</dbReference>
<sequence>MIVQSEADSAVPPAWFTEALAAPVTEGAAMQDDVRIAYRMWGSPAGRGIVLLHGGGAHSRWWDHIAPLLATDRRVIAMDLSGHGDSGRRETYSFDTWAGEVLAVAADAGLSEPPVVIGHSMGGVVTLRAAALFGSQIEGAVIIDAPLRDWAPEEQAARHERVFRQLRVYPTREAILARFRPVPDQPVIGYIADHVAAMSIRQRDDGWTWKWDPVIFNSREDPTEPLTRLDCRAALFRAEHGILSAEMSDLVYDRLGRVAPVIEIPVAGHHIMLDQPIALVAALRTLLSDWDHSLPVEARDPRHDRASAP</sequence>
<accession>A0A6P2BWL4</accession>
<dbReference type="InterPro" id="IPR050266">
    <property type="entry name" value="AB_hydrolase_sf"/>
</dbReference>
<proteinExistence type="predicted"/>
<dbReference type="EMBL" id="RPFW01000005">
    <property type="protein sequence ID" value="TVZ02661.1"/>
    <property type="molecule type" value="Genomic_DNA"/>
</dbReference>
<evidence type="ECO:0000259" key="1">
    <source>
        <dbReference type="Pfam" id="PF12697"/>
    </source>
</evidence>
<dbReference type="PRINTS" id="PR00111">
    <property type="entry name" value="ABHYDROLASE"/>
</dbReference>
<name>A0A6P2BWL4_9ACTN</name>
<evidence type="ECO:0000313" key="2">
    <source>
        <dbReference type="EMBL" id="TVZ02661.1"/>
    </source>
</evidence>
<organism evidence="2 3">
    <name type="scientific">Trebonia kvetii</name>
    <dbReference type="NCBI Taxonomy" id="2480626"/>
    <lineage>
        <taxon>Bacteria</taxon>
        <taxon>Bacillati</taxon>
        <taxon>Actinomycetota</taxon>
        <taxon>Actinomycetes</taxon>
        <taxon>Streptosporangiales</taxon>
        <taxon>Treboniaceae</taxon>
        <taxon>Trebonia</taxon>
    </lineage>
</organism>
<protein>
    <submittedName>
        <fullName evidence="2">Alpha/beta hydrolase</fullName>
    </submittedName>
</protein>
<dbReference type="PANTHER" id="PTHR43798">
    <property type="entry name" value="MONOACYLGLYCEROL LIPASE"/>
    <property type="match status" value="1"/>
</dbReference>
<comment type="caution">
    <text evidence="2">The sequence shown here is derived from an EMBL/GenBank/DDBJ whole genome shotgun (WGS) entry which is preliminary data.</text>
</comment>
<dbReference type="OrthoDB" id="2987348at2"/>
<gene>
    <name evidence="2" type="ORF">EAS64_28255</name>
</gene>
<dbReference type="GO" id="GO:0016020">
    <property type="term" value="C:membrane"/>
    <property type="evidence" value="ECO:0007669"/>
    <property type="project" value="TreeGrafter"/>
</dbReference>
<dbReference type="PANTHER" id="PTHR43798:SF33">
    <property type="entry name" value="HYDROLASE, PUTATIVE (AFU_ORTHOLOGUE AFUA_2G14860)-RELATED"/>
    <property type="match status" value="1"/>
</dbReference>
<dbReference type="Proteomes" id="UP000460272">
    <property type="component" value="Unassembled WGS sequence"/>
</dbReference>
<keyword evidence="3" id="KW-1185">Reference proteome</keyword>
<dbReference type="SUPFAM" id="SSF53474">
    <property type="entry name" value="alpha/beta-Hydrolases"/>
    <property type="match status" value="1"/>
</dbReference>
<dbReference type="InterPro" id="IPR029058">
    <property type="entry name" value="AB_hydrolase_fold"/>
</dbReference>
<dbReference type="AlphaFoldDB" id="A0A6P2BWL4"/>
<dbReference type="GO" id="GO:0016787">
    <property type="term" value="F:hydrolase activity"/>
    <property type="evidence" value="ECO:0007669"/>
    <property type="project" value="UniProtKB-KW"/>
</dbReference>
<dbReference type="Pfam" id="PF12697">
    <property type="entry name" value="Abhydrolase_6"/>
    <property type="match status" value="1"/>
</dbReference>
<evidence type="ECO:0000313" key="3">
    <source>
        <dbReference type="Proteomes" id="UP000460272"/>
    </source>
</evidence>
<feature type="domain" description="AB hydrolase-1" evidence="1">
    <location>
        <begin position="49"/>
        <end position="282"/>
    </location>
</feature>